<dbReference type="SUPFAM" id="SSF51182">
    <property type="entry name" value="RmlC-like cupins"/>
    <property type="match status" value="1"/>
</dbReference>
<dbReference type="PANTHER" id="PTHR35848">
    <property type="entry name" value="OXALATE-BINDING PROTEIN"/>
    <property type="match status" value="1"/>
</dbReference>
<gene>
    <name evidence="4" type="ORF">NOG11_11600</name>
</gene>
<accession>A0A9X2RKQ7</accession>
<evidence type="ECO:0000256" key="1">
    <source>
        <dbReference type="ARBA" id="ARBA00022723"/>
    </source>
</evidence>
<dbReference type="AlphaFoldDB" id="A0A9X2RKQ7"/>
<organism evidence="4 5">
    <name type="scientific">Parvularcula maris</name>
    <dbReference type="NCBI Taxonomy" id="2965077"/>
    <lineage>
        <taxon>Bacteria</taxon>
        <taxon>Pseudomonadati</taxon>
        <taxon>Pseudomonadota</taxon>
        <taxon>Alphaproteobacteria</taxon>
        <taxon>Parvularculales</taxon>
        <taxon>Parvularculaceae</taxon>
        <taxon>Parvularcula</taxon>
    </lineage>
</organism>
<dbReference type="RefSeq" id="WP_256619928.1">
    <property type="nucleotide sequence ID" value="NZ_JANIBC010000011.1"/>
</dbReference>
<dbReference type="PANTHER" id="PTHR35848:SF9">
    <property type="entry name" value="SLL1358 PROTEIN"/>
    <property type="match status" value="1"/>
</dbReference>
<keyword evidence="5" id="KW-1185">Reference proteome</keyword>
<protein>
    <submittedName>
        <fullName evidence="4">Cupin domain-containing protein</fullName>
    </submittedName>
</protein>
<dbReference type="EMBL" id="JANIBC010000011">
    <property type="protein sequence ID" value="MCQ8186033.1"/>
    <property type="molecule type" value="Genomic_DNA"/>
</dbReference>
<evidence type="ECO:0000256" key="2">
    <source>
        <dbReference type="SAM" id="MobiDB-lite"/>
    </source>
</evidence>
<evidence type="ECO:0000259" key="3">
    <source>
        <dbReference type="Pfam" id="PF07883"/>
    </source>
</evidence>
<dbReference type="Pfam" id="PF07883">
    <property type="entry name" value="Cupin_2"/>
    <property type="match status" value="1"/>
</dbReference>
<name>A0A9X2RKQ7_9PROT</name>
<evidence type="ECO:0000313" key="4">
    <source>
        <dbReference type="EMBL" id="MCQ8186033.1"/>
    </source>
</evidence>
<proteinExistence type="predicted"/>
<reference evidence="4" key="1">
    <citation type="submission" date="2022-07" db="EMBL/GenBank/DDBJ databases">
        <title>Parvularcula maris sp. nov., an algicidal bacterium isolated from seawater.</title>
        <authorList>
            <person name="Li F."/>
        </authorList>
    </citation>
    <scope>NUCLEOTIDE SEQUENCE</scope>
    <source>
        <strain evidence="4">BGMRC 0090</strain>
    </source>
</reference>
<dbReference type="InterPro" id="IPR011051">
    <property type="entry name" value="RmlC_Cupin_sf"/>
</dbReference>
<sequence>MPKIDLQKTERYERQVYPGSLRRETDGYNKLKLSDQAGLSQFGFGEVTLEPGGGTSIPHWHEREDELIYVLEGEVTVTEGEATYTLTAGESAAWKAGVPVGHTVRNLSDKPARFLELGTRDPDEVAYYPGLDMSYRRTPGGYETLAGDPIGPDDDVRKLSADAAPSSE</sequence>
<feature type="region of interest" description="Disordered" evidence="2">
    <location>
        <begin position="138"/>
        <end position="168"/>
    </location>
</feature>
<dbReference type="InterPro" id="IPR013096">
    <property type="entry name" value="Cupin_2"/>
</dbReference>
<evidence type="ECO:0000313" key="5">
    <source>
        <dbReference type="Proteomes" id="UP001142610"/>
    </source>
</evidence>
<dbReference type="GO" id="GO:0046872">
    <property type="term" value="F:metal ion binding"/>
    <property type="evidence" value="ECO:0007669"/>
    <property type="project" value="UniProtKB-KW"/>
</dbReference>
<dbReference type="InterPro" id="IPR051610">
    <property type="entry name" value="GPI/OXD"/>
</dbReference>
<dbReference type="Gene3D" id="2.60.120.10">
    <property type="entry name" value="Jelly Rolls"/>
    <property type="match status" value="1"/>
</dbReference>
<dbReference type="InterPro" id="IPR014710">
    <property type="entry name" value="RmlC-like_jellyroll"/>
</dbReference>
<keyword evidence="1" id="KW-0479">Metal-binding</keyword>
<dbReference type="CDD" id="cd02224">
    <property type="entry name" value="cupin_SPO2919-like"/>
    <property type="match status" value="1"/>
</dbReference>
<dbReference type="Proteomes" id="UP001142610">
    <property type="component" value="Unassembled WGS sequence"/>
</dbReference>
<feature type="domain" description="Cupin type-2" evidence="3">
    <location>
        <begin position="46"/>
        <end position="116"/>
    </location>
</feature>
<comment type="caution">
    <text evidence="4">The sequence shown here is derived from an EMBL/GenBank/DDBJ whole genome shotgun (WGS) entry which is preliminary data.</text>
</comment>